<organism evidence="11 12">
    <name type="scientific">Idiomarina rhizosphaerae</name>
    <dbReference type="NCBI Taxonomy" id="2961572"/>
    <lineage>
        <taxon>Bacteria</taxon>
        <taxon>Pseudomonadati</taxon>
        <taxon>Pseudomonadota</taxon>
        <taxon>Gammaproteobacteria</taxon>
        <taxon>Alteromonadales</taxon>
        <taxon>Idiomarinaceae</taxon>
        <taxon>Idiomarina</taxon>
    </lineage>
</organism>
<dbReference type="PROSITE" id="PS50887">
    <property type="entry name" value="GGDEF"/>
    <property type="match status" value="1"/>
</dbReference>
<dbReference type="Pfam" id="PF00990">
    <property type="entry name" value="GGDEF"/>
    <property type="match status" value="1"/>
</dbReference>
<evidence type="ECO:0000256" key="6">
    <source>
        <dbReference type="ARBA" id="ARBA00070616"/>
    </source>
</evidence>
<keyword evidence="3" id="KW-0418">Kinase</keyword>
<dbReference type="Gene3D" id="3.30.70.270">
    <property type="match status" value="1"/>
</dbReference>
<dbReference type="RefSeq" id="WP_253618155.1">
    <property type="nucleotide sequence ID" value="NZ_JAMZDE010000005.1"/>
</dbReference>
<dbReference type="GO" id="GO:0005524">
    <property type="term" value="F:ATP binding"/>
    <property type="evidence" value="ECO:0007669"/>
    <property type="project" value="UniProtKB-KW"/>
</dbReference>
<dbReference type="Pfam" id="PF00563">
    <property type="entry name" value="EAL"/>
    <property type="match status" value="1"/>
</dbReference>
<accession>A0A9X2JSI2</accession>
<dbReference type="Proteomes" id="UP001139474">
    <property type="component" value="Unassembled WGS sequence"/>
</dbReference>
<dbReference type="InterPro" id="IPR001610">
    <property type="entry name" value="PAC"/>
</dbReference>
<dbReference type="NCBIfam" id="TIGR00254">
    <property type="entry name" value="GGDEF"/>
    <property type="match status" value="1"/>
</dbReference>
<feature type="domain" description="PAC" evidence="8">
    <location>
        <begin position="213"/>
        <end position="263"/>
    </location>
</feature>
<dbReference type="CDD" id="cd00130">
    <property type="entry name" value="PAS"/>
    <property type="match status" value="1"/>
</dbReference>
<feature type="domain" description="GGDEF" evidence="10">
    <location>
        <begin position="291"/>
        <end position="422"/>
    </location>
</feature>
<dbReference type="InterPro" id="IPR035919">
    <property type="entry name" value="EAL_sf"/>
</dbReference>
<dbReference type="PROSITE" id="PS50883">
    <property type="entry name" value="EAL"/>
    <property type="match status" value="1"/>
</dbReference>
<dbReference type="Pfam" id="PF08447">
    <property type="entry name" value="PAS_3"/>
    <property type="match status" value="1"/>
</dbReference>
<keyword evidence="4" id="KW-0067">ATP-binding</keyword>
<evidence type="ECO:0000256" key="1">
    <source>
        <dbReference type="ARBA" id="ARBA00022679"/>
    </source>
</evidence>
<dbReference type="PROSITE" id="PS50112">
    <property type="entry name" value="PAS"/>
    <property type="match status" value="2"/>
</dbReference>
<evidence type="ECO:0000259" key="8">
    <source>
        <dbReference type="PROSITE" id="PS50113"/>
    </source>
</evidence>
<dbReference type="InterPro" id="IPR052155">
    <property type="entry name" value="Biofilm_reg_signaling"/>
</dbReference>
<keyword evidence="2" id="KW-0547">Nucleotide-binding</keyword>
<dbReference type="Gene3D" id="3.20.20.450">
    <property type="entry name" value="EAL domain"/>
    <property type="match status" value="1"/>
</dbReference>
<dbReference type="EMBL" id="JAMZDE010000005">
    <property type="protein sequence ID" value="MCP1338805.1"/>
    <property type="molecule type" value="Genomic_DNA"/>
</dbReference>
<dbReference type="InterPro" id="IPR013655">
    <property type="entry name" value="PAS_fold_3"/>
</dbReference>
<dbReference type="SMART" id="SM00086">
    <property type="entry name" value="PAC"/>
    <property type="match status" value="1"/>
</dbReference>
<dbReference type="AlphaFoldDB" id="A0A9X2JSI2"/>
<dbReference type="InterPro" id="IPR000014">
    <property type="entry name" value="PAS"/>
</dbReference>
<feature type="domain" description="EAL" evidence="9">
    <location>
        <begin position="431"/>
        <end position="681"/>
    </location>
</feature>
<gene>
    <name evidence="11" type="ORF">NJR55_04300</name>
</gene>
<evidence type="ECO:0000256" key="2">
    <source>
        <dbReference type="ARBA" id="ARBA00022741"/>
    </source>
</evidence>
<evidence type="ECO:0000256" key="3">
    <source>
        <dbReference type="ARBA" id="ARBA00022777"/>
    </source>
</evidence>
<dbReference type="Gene3D" id="3.30.450.20">
    <property type="entry name" value="PAS domain"/>
    <property type="match status" value="2"/>
</dbReference>
<dbReference type="CDD" id="cd01948">
    <property type="entry name" value="EAL"/>
    <property type="match status" value="1"/>
</dbReference>
<keyword evidence="12" id="KW-1185">Reference proteome</keyword>
<dbReference type="NCBIfam" id="TIGR00229">
    <property type="entry name" value="sensory_box"/>
    <property type="match status" value="2"/>
</dbReference>
<dbReference type="GO" id="GO:0016301">
    <property type="term" value="F:kinase activity"/>
    <property type="evidence" value="ECO:0007669"/>
    <property type="project" value="UniProtKB-KW"/>
</dbReference>
<comment type="caution">
    <text evidence="11">The sequence shown here is derived from an EMBL/GenBank/DDBJ whole genome shotgun (WGS) entry which is preliminary data.</text>
</comment>
<dbReference type="GO" id="GO:0006355">
    <property type="term" value="P:regulation of DNA-templated transcription"/>
    <property type="evidence" value="ECO:0007669"/>
    <property type="project" value="InterPro"/>
</dbReference>
<dbReference type="SUPFAM" id="SSF55785">
    <property type="entry name" value="PYP-like sensor domain (PAS domain)"/>
    <property type="match status" value="2"/>
</dbReference>
<feature type="domain" description="PAS" evidence="7">
    <location>
        <begin position="35"/>
        <end position="81"/>
    </location>
</feature>
<dbReference type="InterPro" id="IPR029787">
    <property type="entry name" value="Nucleotide_cyclase"/>
</dbReference>
<feature type="domain" description="PAS" evidence="7">
    <location>
        <begin position="136"/>
        <end position="205"/>
    </location>
</feature>
<dbReference type="SMART" id="SM00052">
    <property type="entry name" value="EAL"/>
    <property type="match status" value="1"/>
</dbReference>
<dbReference type="CDD" id="cd01949">
    <property type="entry name" value="GGDEF"/>
    <property type="match status" value="1"/>
</dbReference>
<evidence type="ECO:0000313" key="12">
    <source>
        <dbReference type="Proteomes" id="UP001139474"/>
    </source>
</evidence>
<reference evidence="11" key="1">
    <citation type="submission" date="2022-06" db="EMBL/GenBank/DDBJ databases">
        <title>Idiomarina rhizosphaerae M1R2S28.</title>
        <authorList>
            <person name="Sun J.-Q."/>
            <person name="Li L.-F."/>
        </authorList>
    </citation>
    <scope>NUCLEOTIDE SEQUENCE</scope>
    <source>
        <strain evidence="11">M1R2S28</strain>
    </source>
</reference>
<dbReference type="InterPro" id="IPR035965">
    <property type="entry name" value="PAS-like_dom_sf"/>
</dbReference>
<dbReference type="PANTHER" id="PTHR44757">
    <property type="entry name" value="DIGUANYLATE CYCLASE DGCP"/>
    <property type="match status" value="1"/>
</dbReference>
<evidence type="ECO:0000313" key="11">
    <source>
        <dbReference type="EMBL" id="MCP1338805.1"/>
    </source>
</evidence>
<dbReference type="InterPro" id="IPR000160">
    <property type="entry name" value="GGDEF_dom"/>
</dbReference>
<dbReference type="InterPro" id="IPR001633">
    <property type="entry name" value="EAL_dom"/>
</dbReference>
<dbReference type="SUPFAM" id="SSF141868">
    <property type="entry name" value="EAL domain-like"/>
    <property type="match status" value="1"/>
</dbReference>
<dbReference type="InterPro" id="IPR000700">
    <property type="entry name" value="PAS-assoc_C"/>
</dbReference>
<evidence type="ECO:0000256" key="4">
    <source>
        <dbReference type="ARBA" id="ARBA00022840"/>
    </source>
</evidence>
<proteinExistence type="predicted"/>
<protein>
    <recommendedName>
        <fullName evidence="6">Sensor protein FixL</fullName>
    </recommendedName>
</protein>
<name>A0A9X2JSI2_9GAMM</name>
<dbReference type="PANTHER" id="PTHR44757:SF2">
    <property type="entry name" value="BIOFILM ARCHITECTURE MAINTENANCE PROTEIN MBAA"/>
    <property type="match status" value="1"/>
</dbReference>
<dbReference type="InterPro" id="IPR013767">
    <property type="entry name" value="PAS_fold"/>
</dbReference>
<sequence>MADESSEQREKELLTSVETMANIGSFWYGPASGDLYWSPQLREIHGVAEDEPITYEQAMAFHLPEYRENIEHLVEQSFQNHHSWSAESCLKDRSGRIHWVAITGITRTLKNGDMALFGAIQDITVKKYRLQQLQEQANTLRSTLDNLLDAVITIDNNGIIINFSAPAERMFGYSAAEVKGKNVSVLMPEPYAREHDRYISAYQKTGRARIIGIGREVQAKRKTGEVFPIDLAVTEVTHSGETQYVGVIRDITEQKENARKLEYLANFDEQTGLPNRHRFLDLVEKRIESHLPIAVAAVNIDYFNRVNTIHGHEEGDRVIQLIAQRMRKTIGDSGWIARDLGDRFWVGVMQNSTETSLAIIDELHSVLREPFKTAFQTHYLTASVGVSLSGGDENASGLLSQADTATSNARHSGRDKVAVYRAEISNSVVTDAKTEVALRAALGKGQFECWLQSKVDTNGVVRGAEALMRWRNEAGEIIPPDQFIPIAERFKLIIPMAKELLSQVAFVVRQLSDKGLNDRIAVNVSPIEFLQNDYVETIQKIFAEQDAPLNQLTIEITENLLLADPEIVEQTMSRLAELGVVFSIDDFGTGYSNFMRIQQLPIGELKIDREFVQLAEVNDKHMGLLLAMLNMTKSLSVSSVAEGVETETQVKLLKENGADLLQGFYFARPVHFKDWLSERLA</sequence>
<comment type="function">
    <text evidence="5">Putative oxygen sensor; modulates the activity of FixJ, a transcriptional activator of nitrogen fixation fixK gene. FixL probably acts as a kinase that phosphorylates FixJ.</text>
</comment>
<dbReference type="PROSITE" id="PS50113">
    <property type="entry name" value="PAC"/>
    <property type="match status" value="1"/>
</dbReference>
<dbReference type="FunFam" id="3.30.450.20:FF:000060">
    <property type="entry name" value="Sensor protein FixL"/>
    <property type="match status" value="1"/>
</dbReference>
<dbReference type="SMART" id="SM00267">
    <property type="entry name" value="GGDEF"/>
    <property type="match status" value="1"/>
</dbReference>
<evidence type="ECO:0000259" key="10">
    <source>
        <dbReference type="PROSITE" id="PS50887"/>
    </source>
</evidence>
<dbReference type="SUPFAM" id="SSF55073">
    <property type="entry name" value="Nucleotide cyclase"/>
    <property type="match status" value="1"/>
</dbReference>
<dbReference type="InterPro" id="IPR043128">
    <property type="entry name" value="Rev_trsase/Diguanyl_cyclase"/>
</dbReference>
<keyword evidence="1" id="KW-0808">Transferase</keyword>
<dbReference type="Pfam" id="PF00989">
    <property type="entry name" value="PAS"/>
    <property type="match status" value="1"/>
</dbReference>
<evidence type="ECO:0000259" key="9">
    <source>
        <dbReference type="PROSITE" id="PS50883"/>
    </source>
</evidence>
<dbReference type="SMART" id="SM00091">
    <property type="entry name" value="PAS"/>
    <property type="match status" value="1"/>
</dbReference>
<evidence type="ECO:0000259" key="7">
    <source>
        <dbReference type="PROSITE" id="PS50112"/>
    </source>
</evidence>
<evidence type="ECO:0000256" key="5">
    <source>
        <dbReference type="ARBA" id="ARBA00059827"/>
    </source>
</evidence>